<dbReference type="Gene3D" id="1.20.1280.50">
    <property type="match status" value="1"/>
</dbReference>
<evidence type="ECO:0000256" key="1">
    <source>
        <dbReference type="SAM" id="MobiDB-lite"/>
    </source>
</evidence>
<gene>
    <name evidence="3" type="ORF">BC938DRAFT_476903</name>
</gene>
<dbReference type="AlphaFoldDB" id="A0A433QYZ6"/>
<evidence type="ECO:0000313" key="3">
    <source>
        <dbReference type="EMBL" id="RUS35016.1"/>
    </source>
</evidence>
<organism evidence="3 4">
    <name type="scientific">Jimgerdemannia flammicorona</name>
    <dbReference type="NCBI Taxonomy" id="994334"/>
    <lineage>
        <taxon>Eukaryota</taxon>
        <taxon>Fungi</taxon>
        <taxon>Fungi incertae sedis</taxon>
        <taxon>Mucoromycota</taxon>
        <taxon>Mucoromycotina</taxon>
        <taxon>Endogonomycetes</taxon>
        <taxon>Endogonales</taxon>
        <taxon>Endogonaceae</taxon>
        <taxon>Jimgerdemannia</taxon>
    </lineage>
</organism>
<name>A0A433QYZ6_9FUNG</name>
<feature type="domain" description="F-box" evidence="2">
    <location>
        <begin position="27"/>
        <end position="70"/>
    </location>
</feature>
<comment type="caution">
    <text evidence="3">The sequence shown here is derived from an EMBL/GenBank/DDBJ whole genome shotgun (WGS) entry which is preliminary data.</text>
</comment>
<feature type="region of interest" description="Disordered" evidence="1">
    <location>
        <begin position="1"/>
        <end position="27"/>
    </location>
</feature>
<evidence type="ECO:0000313" key="4">
    <source>
        <dbReference type="Proteomes" id="UP000274822"/>
    </source>
</evidence>
<dbReference type="SUPFAM" id="SSF81383">
    <property type="entry name" value="F-box domain"/>
    <property type="match status" value="1"/>
</dbReference>
<reference evidence="3 4" key="1">
    <citation type="journal article" date="2018" name="New Phytol.">
        <title>Phylogenomics of Endogonaceae and evolution of mycorrhizas within Mucoromycota.</title>
        <authorList>
            <person name="Chang Y."/>
            <person name="Desiro A."/>
            <person name="Na H."/>
            <person name="Sandor L."/>
            <person name="Lipzen A."/>
            <person name="Clum A."/>
            <person name="Barry K."/>
            <person name="Grigoriev I.V."/>
            <person name="Martin F.M."/>
            <person name="Stajich J.E."/>
            <person name="Smith M.E."/>
            <person name="Bonito G."/>
            <person name="Spatafora J.W."/>
        </authorList>
    </citation>
    <scope>NUCLEOTIDE SEQUENCE [LARGE SCALE GENOMIC DNA]</scope>
    <source>
        <strain evidence="3 4">AD002</strain>
    </source>
</reference>
<evidence type="ECO:0000259" key="2">
    <source>
        <dbReference type="Pfam" id="PF12937"/>
    </source>
</evidence>
<dbReference type="Gene3D" id="3.80.10.10">
    <property type="entry name" value="Ribonuclease Inhibitor"/>
    <property type="match status" value="1"/>
</dbReference>
<dbReference type="InterPro" id="IPR001810">
    <property type="entry name" value="F-box_dom"/>
</dbReference>
<protein>
    <recommendedName>
        <fullName evidence="2">F-box domain-containing protein</fullName>
    </recommendedName>
</protein>
<sequence length="455" mass="50631">MERKKQKTPPTQQLATEPDPPHPPSTRLPPEILHQIFSLYDLLSPLDYVDSVFDLLAASMVCREWYQAARPLIPDSHIRCPFTNQSSAKYLVRLRRFSSLLSTSQELGLPYCAEVNTIWIAVNAFLGSPFADNDDSDRSPRDLYTAPEDRNALFKILDLTLPTGLELYVGITPKNHPPERLAARAHFLSQLHPYLANVCNLSLRFPPIKQPADVHLSNLVRAAQATLTRVTLLGVPDPLTHEALILCTNVRSAKIFGGDARATGRILCGWRGLRKVRLTWQQGRISDAIAGLDAACSTLEDVYIAGRSLVGEAEASEVTSALESVVSRCERLKYLEVGKVLMPSLSFSYIDDAVLRALARGCRDLEQLTLTAGRGLTGAKMWDDVGKPRWPKLKCLEVENEMVVDEFVERVVLECEALEMVVVKVKMDNNSGVRRALEMRGFVGDGKGCWKRPEA</sequence>
<accession>A0A433QYZ6</accession>
<dbReference type="Pfam" id="PF12937">
    <property type="entry name" value="F-box-like"/>
    <property type="match status" value="1"/>
</dbReference>
<keyword evidence="4" id="KW-1185">Reference proteome</keyword>
<dbReference type="Proteomes" id="UP000274822">
    <property type="component" value="Unassembled WGS sequence"/>
</dbReference>
<dbReference type="InterPro" id="IPR036047">
    <property type="entry name" value="F-box-like_dom_sf"/>
</dbReference>
<dbReference type="InterPro" id="IPR032675">
    <property type="entry name" value="LRR_dom_sf"/>
</dbReference>
<proteinExistence type="predicted"/>
<dbReference type="EMBL" id="RBNJ01000254">
    <property type="protein sequence ID" value="RUS35016.1"/>
    <property type="molecule type" value="Genomic_DNA"/>
</dbReference>